<name>A0A914DJ05_9BILA</name>
<feature type="compositionally biased region" description="Polar residues" evidence="1">
    <location>
        <begin position="53"/>
        <end position="72"/>
    </location>
</feature>
<dbReference type="Proteomes" id="UP000887540">
    <property type="component" value="Unplaced"/>
</dbReference>
<feature type="compositionally biased region" description="Polar residues" evidence="1">
    <location>
        <begin position="20"/>
        <end position="35"/>
    </location>
</feature>
<evidence type="ECO:0000313" key="2">
    <source>
        <dbReference type="Proteomes" id="UP000887540"/>
    </source>
</evidence>
<proteinExistence type="predicted"/>
<dbReference type="AlphaFoldDB" id="A0A914DJ05"/>
<protein>
    <submittedName>
        <fullName evidence="3">Uncharacterized protein</fullName>
    </submittedName>
</protein>
<sequence>MIKHISRSKFPPKAHDDMPTLSTFMDTSTTNSNPMNKVLPSPPTIVSPALLPDNSSTPTDKCSTNDSTTKTPPMTLLQHAQAITIKPSRHHPKFSQVSSHASHQSSLDYHKVHLNTNLLEKVLLSK</sequence>
<reference evidence="3" key="1">
    <citation type="submission" date="2022-11" db="UniProtKB">
        <authorList>
            <consortium name="WormBaseParasite"/>
        </authorList>
    </citation>
    <scope>IDENTIFICATION</scope>
</reference>
<dbReference type="WBParaSite" id="ACRNAN_scaffold2656.g23912.t1">
    <property type="protein sequence ID" value="ACRNAN_scaffold2656.g23912.t1"/>
    <property type="gene ID" value="ACRNAN_scaffold2656.g23912"/>
</dbReference>
<feature type="region of interest" description="Disordered" evidence="1">
    <location>
        <begin position="1"/>
        <end position="73"/>
    </location>
</feature>
<evidence type="ECO:0000256" key="1">
    <source>
        <dbReference type="SAM" id="MobiDB-lite"/>
    </source>
</evidence>
<keyword evidence="2" id="KW-1185">Reference proteome</keyword>
<accession>A0A914DJ05</accession>
<evidence type="ECO:0000313" key="3">
    <source>
        <dbReference type="WBParaSite" id="ACRNAN_scaffold2656.g23912.t1"/>
    </source>
</evidence>
<organism evidence="2 3">
    <name type="scientific">Acrobeloides nanus</name>
    <dbReference type="NCBI Taxonomy" id="290746"/>
    <lineage>
        <taxon>Eukaryota</taxon>
        <taxon>Metazoa</taxon>
        <taxon>Ecdysozoa</taxon>
        <taxon>Nematoda</taxon>
        <taxon>Chromadorea</taxon>
        <taxon>Rhabditida</taxon>
        <taxon>Tylenchina</taxon>
        <taxon>Cephalobomorpha</taxon>
        <taxon>Cephaloboidea</taxon>
        <taxon>Cephalobidae</taxon>
        <taxon>Acrobeloides</taxon>
    </lineage>
</organism>
<feature type="compositionally biased region" description="Basic residues" evidence="1">
    <location>
        <begin position="1"/>
        <end position="12"/>
    </location>
</feature>